<dbReference type="Pfam" id="PF08350">
    <property type="entry name" value="FilR1_middle"/>
    <property type="match status" value="1"/>
</dbReference>
<dbReference type="EMBL" id="CP009507">
    <property type="protein sequence ID" value="AKB31001.1"/>
    <property type="molecule type" value="Genomic_DNA"/>
</dbReference>
<dbReference type="InterPro" id="IPR013561">
    <property type="entry name" value="FilR1_middle_dom"/>
</dbReference>
<protein>
    <submittedName>
        <fullName evidence="3">Transcriptional regulator, ArsR family</fullName>
    </submittedName>
</protein>
<feature type="domain" description="Methanogenesis regulatory protein FilR1 middle" evidence="2">
    <location>
        <begin position="127"/>
        <end position="255"/>
    </location>
</feature>
<dbReference type="Pfam" id="PF01022">
    <property type="entry name" value="HTH_5"/>
    <property type="match status" value="1"/>
</dbReference>
<gene>
    <name evidence="3" type="ORF">MSSIH_0311</name>
</gene>
<dbReference type="InterPro" id="IPR036390">
    <property type="entry name" value="WH_DNA-bd_sf"/>
</dbReference>
<dbReference type="InterPro" id="IPR036388">
    <property type="entry name" value="WH-like_DNA-bd_sf"/>
</dbReference>
<dbReference type="InterPro" id="IPR016490">
    <property type="entry name" value="Tscrpt_reg_HTH_AF0396-typ3"/>
</dbReference>
<dbReference type="Gene3D" id="1.10.10.10">
    <property type="entry name" value="Winged helix-like DNA-binding domain superfamily/Winged helix DNA-binding domain"/>
    <property type="match status" value="1"/>
</dbReference>
<name>A0A0E3L9W9_9EURY</name>
<dbReference type="PATRIC" id="fig|1434119.4.peg.391"/>
<proteinExistence type="predicted"/>
<dbReference type="PIRSF" id="PIRSF006692">
    <property type="entry name" value="TF_HTH_AF0396_prd"/>
    <property type="match status" value="1"/>
</dbReference>
<dbReference type="CDD" id="cd00090">
    <property type="entry name" value="HTH_ARSR"/>
    <property type="match status" value="1"/>
</dbReference>
<evidence type="ECO:0000259" key="1">
    <source>
        <dbReference type="Pfam" id="PF01022"/>
    </source>
</evidence>
<evidence type="ECO:0000259" key="2">
    <source>
        <dbReference type="Pfam" id="PF08350"/>
    </source>
</evidence>
<dbReference type="Proteomes" id="UP000033092">
    <property type="component" value="Chromosome"/>
</dbReference>
<dbReference type="SUPFAM" id="SSF46785">
    <property type="entry name" value="Winged helix' DNA-binding domain"/>
    <property type="match status" value="1"/>
</dbReference>
<dbReference type="AlphaFoldDB" id="A0A0E3L9W9"/>
<dbReference type="InterPro" id="IPR001845">
    <property type="entry name" value="HTH_ArsR_DNA-bd_dom"/>
</dbReference>
<sequence>MNSQLLELIFLSEKRKNILLFLLEGPKTTGEIKEYLDANAVAVLPQLKKLREDSLVFKEEDIYGLSPLGIAVAGRMQAMVSLLNVFGKNYEYWSKHSVECIPLSLRNRIGDLENCKFSEPPDWTHLFEPHREFVEKLSISRRIRGIASIFHPLYPYLFLSFAAKGADISLLVTRTVYGRIIEEYQTELREFLKLPNSSFYVCDEKIDFSHVVTDRFLSLTLPFSDGTFDHKQDVLCFDPAGLQWGEDLFAYYRERSEEITGI</sequence>
<dbReference type="HOGENOM" id="CLU_062767_1_1_2"/>
<organism evidence="3 4">
    <name type="scientific">Methanosarcina siciliae HI350</name>
    <dbReference type="NCBI Taxonomy" id="1434119"/>
    <lineage>
        <taxon>Archaea</taxon>
        <taxon>Methanobacteriati</taxon>
        <taxon>Methanobacteriota</taxon>
        <taxon>Stenosarchaea group</taxon>
        <taxon>Methanomicrobia</taxon>
        <taxon>Methanosarcinales</taxon>
        <taxon>Methanosarcinaceae</taxon>
        <taxon>Methanosarcina</taxon>
    </lineage>
</organism>
<dbReference type="GeneID" id="41604267"/>
<evidence type="ECO:0000313" key="4">
    <source>
        <dbReference type="Proteomes" id="UP000033092"/>
    </source>
</evidence>
<evidence type="ECO:0000313" key="3">
    <source>
        <dbReference type="EMBL" id="AKB31001.1"/>
    </source>
</evidence>
<dbReference type="GeneID" id="24859072"/>
<dbReference type="GO" id="GO:0003700">
    <property type="term" value="F:DNA-binding transcription factor activity"/>
    <property type="evidence" value="ECO:0007669"/>
    <property type="project" value="InterPro"/>
</dbReference>
<reference evidence="3 4" key="1">
    <citation type="submission" date="2014-07" db="EMBL/GenBank/DDBJ databases">
        <title>Methanogenic archaea and the global carbon cycle.</title>
        <authorList>
            <person name="Henriksen J.R."/>
            <person name="Luke J."/>
            <person name="Reinhart S."/>
            <person name="Benedict M.N."/>
            <person name="Youngblut N.D."/>
            <person name="Metcalf M.E."/>
            <person name="Whitaker R.J."/>
            <person name="Metcalf W.W."/>
        </authorList>
    </citation>
    <scope>NUCLEOTIDE SEQUENCE [LARGE SCALE GENOMIC DNA]</scope>
    <source>
        <strain evidence="3 4">HI350</strain>
    </source>
</reference>
<feature type="domain" description="HTH arsR-type" evidence="1">
    <location>
        <begin position="13"/>
        <end position="56"/>
    </location>
</feature>
<dbReference type="RefSeq" id="WP_048169475.1">
    <property type="nucleotide sequence ID" value="NZ_CP009507.1"/>
</dbReference>
<accession>A0A0E3L9W9</accession>
<dbReference type="InterPro" id="IPR011991">
    <property type="entry name" value="ArsR-like_HTH"/>
</dbReference>
<dbReference type="KEGG" id="msz:MSSIH_0311"/>